<keyword evidence="1" id="KW-0378">Hydrolase</keyword>
<dbReference type="EMBL" id="MU971355">
    <property type="protein sequence ID" value="KAK9238571.1"/>
    <property type="molecule type" value="Genomic_DNA"/>
</dbReference>
<organism evidence="1 2">
    <name type="scientific">Lipomyces kononenkoae</name>
    <name type="common">Yeast</name>
    <dbReference type="NCBI Taxonomy" id="34357"/>
    <lineage>
        <taxon>Eukaryota</taxon>
        <taxon>Fungi</taxon>
        <taxon>Dikarya</taxon>
        <taxon>Ascomycota</taxon>
        <taxon>Saccharomycotina</taxon>
        <taxon>Lipomycetes</taxon>
        <taxon>Lipomycetales</taxon>
        <taxon>Lipomycetaceae</taxon>
        <taxon>Lipomyces</taxon>
    </lineage>
</organism>
<keyword evidence="2" id="KW-1185">Reference proteome</keyword>
<name>A0ACC3T4K6_LIPKO</name>
<protein>
    <submittedName>
        <fullName evidence="1">Serine hydrolase FSH</fullName>
    </submittedName>
</protein>
<sequence>MHRHHRPLDFFYARREDSRHLVMAPLRFLCLHGLGSNADIFKSQLGPLITELERDNSAEFTFVDGSVPQPAGPGISGVYDGPYLGYFRCDQLPPAHDVAALSQALRSNVFRESIAAAFHLIDSIVEDEGPFDGVLGFSHGATLAAAFLLHHTATIPQDPPWGPFRCAVFIAGLAPFEENGRRIRADERGTVFKLPSVHVAGRQDEVFEESLNLYRLCERDRAALVVHEKGHLVSREIEDLTAVAKAIRGLESKIVM</sequence>
<accession>A0ACC3T4K6</accession>
<comment type="caution">
    <text evidence="1">The sequence shown here is derived from an EMBL/GenBank/DDBJ whole genome shotgun (WGS) entry which is preliminary data.</text>
</comment>
<evidence type="ECO:0000313" key="1">
    <source>
        <dbReference type="EMBL" id="KAK9238571.1"/>
    </source>
</evidence>
<feature type="non-terminal residue" evidence="1">
    <location>
        <position position="256"/>
    </location>
</feature>
<evidence type="ECO:0000313" key="2">
    <source>
        <dbReference type="Proteomes" id="UP001433508"/>
    </source>
</evidence>
<dbReference type="Proteomes" id="UP001433508">
    <property type="component" value="Unassembled WGS sequence"/>
</dbReference>
<proteinExistence type="predicted"/>
<reference evidence="2" key="1">
    <citation type="journal article" date="2024" name="Front. Bioeng. Biotechnol.">
        <title>Genome-scale model development and genomic sequencing of the oleaginous clade Lipomyces.</title>
        <authorList>
            <person name="Czajka J.J."/>
            <person name="Han Y."/>
            <person name="Kim J."/>
            <person name="Mondo S.J."/>
            <person name="Hofstad B.A."/>
            <person name="Robles A."/>
            <person name="Haridas S."/>
            <person name="Riley R."/>
            <person name="LaButti K."/>
            <person name="Pangilinan J."/>
            <person name="Andreopoulos W."/>
            <person name="Lipzen A."/>
            <person name="Yan J."/>
            <person name="Wang M."/>
            <person name="Ng V."/>
            <person name="Grigoriev I.V."/>
            <person name="Spatafora J.W."/>
            <person name="Magnuson J.K."/>
            <person name="Baker S.E."/>
            <person name="Pomraning K.R."/>
        </authorList>
    </citation>
    <scope>NUCLEOTIDE SEQUENCE [LARGE SCALE GENOMIC DNA]</scope>
    <source>
        <strain evidence="2">CBS 7786</strain>
    </source>
</reference>
<gene>
    <name evidence="1" type="ORF">V1525DRAFT_400940</name>
</gene>